<comment type="caution">
    <text evidence="2">The sequence shown here is derived from an EMBL/GenBank/DDBJ whole genome shotgun (WGS) entry which is preliminary data.</text>
</comment>
<dbReference type="RefSeq" id="XP_001832309.2">
    <property type="nucleotide sequence ID" value="XM_001832257.2"/>
</dbReference>
<dbReference type="KEGG" id="cci:CC1G_07696"/>
<dbReference type="PANTHER" id="PTHR35585:SF1">
    <property type="entry name" value="HHE DOMAIN PROTEIN (AFU_ORTHOLOGUE AFUA_4G00730)"/>
    <property type="match status" value="1"/>
</dbReference>
<protein>
    <submittedName>
        <fullName evidence="2">HHE domain-containing protein</fullName>
    </submittedName>
</protein>
<dbReference type="InterPro" id="IPR012312">
    <property type="entry name" value="Hemerythrin-like"/>
</dbReference>
<dbReference type="EMBL" id="AACS02000009">
    <property type="protein sequence ID" value="EAU89470.2"/>
    <property type="molecule type" value="Genomic_DNA"/>
</dbReference>
<gene>
    <name evidence="2" type="ORF">CC1G_07696</name>
</gene>
<accession>A8NC10</accession>
<proteinExistence type="predicted"/>
<name>A8NC10_COPC7</name>
<dbReference type="Pfam" id="PF01814">
    <property type="entry name" value="Hemerythrin"/>
    <property type="match status" value="1"/>
</dbReference>
<dbReference type="VEuPathDB" id="FungiDB:CC1G_07696"/>
<dbReference type="Gene3D" id="1.20.120.520">
    <property type="entry name" value="nmb1532 protein domain like"/>
    <property type="match status" value="1"/>
</dbReference>
<evidence type="ECO:0000259" key="1">
    <source>
        <dbReference type="Pfam" id="PF01814"/>
    </source>
</evidence>
<organism evidence="2 3">
    <name type="scientific">Coprinopsis cinerea (strain Okayama-7 / 130 / ATCC MYA-4618 / FGSC 9003)</name>
    <name type="common">Inky cap fungus</name>
    <name type="synonym">Hormographiella aspergillata</name>
    <dbReference type="NCBI Taxonomy" id="240176"/>
    <lineage>
        <taxon>Eukaryota</taxon>
        <taxon>Fungi</taxon>
        <taxon>Dikarya</taxon>
        <taxon>Basidiomycota</taxon>
        <taxon>Agaricomycotina</taxon>
        <taxon>Agaricomycetes</taxon>
        <taxon>Agaricomycetidae</taxon>
        <taxon>Agaricales</taxon>
        <taxon>Agaricineae</taxon>
        <taxon>Psathyrellaceae</taxon>
        <taxon>Coprinopsis</taxon>
    </lineage>
</organism>
<dbReference type="AlphaFoldDB" id="A8NC10"/>
<evidence type="ECO:0000313" key="2">
    <source>
        <dbReference type="EMBL" id="EAU89470.2"/>
    </source>
</evidence>
<dbReference type="OrthoDB" id="9983919at2759"/>
<sequence>MMMQTRLLRRTVLPTVRYPLARTLATTAPGHVRLLQAITDDHREIEAFYDQYLKNGGNTDAQQRWANQLTWEIARHSISEELVVYPLLEKVMADQGHVLAESDRDDHQFVKDRLKKLESIEVGTTAYNAILKDIMDHLKEHMRKEETEQFPQLEAKLGEDQSISTARSFERTKAFVPTRYASSIHNRRRHIHPP</sequence>
<dbReference type="InParanoid" id="A8NC10"/>
<keyword evidence="3" id="KW-1185">Reference proteome</keyword>
<dbReference type="eggNOG" id="ENOG502S054">
    <property type="taxonomic scope" value="Eukaryota"/>
</dbReference>
<dbReference type="OMA" id="MANKDRD"/>
<dbReference type="HOGENOM" id="CLU_079417_0_0_1"/>
<reference evidence="2 3" key="1">
    <citation type="journal article" date="2010" name="Proc. Natl. Acad. Sci. U.S.A.">
        <title>Insights into evolution of multicellular fungi from the assembled chromosomes of the mushroom Coprinopsis cinerea (Coprinus cinereus).</title>
        <authorList>
            <person name="Stajich J.E."/>
            <person name="Wilke S.K."/>
            <person name="Ahren D."/>
            <person name="Au C.H."/>
            <person name="Birren B.W."/>
            <person name="Borodovsky M."/>
            <person name="Burns C."/>
            <person name="Canback B."/>
            <person name="Casselton L.A."/>
            <person name="Cheng C.K."/>
            <person name="Deng J."/>
            <person name="Dietrich F.S."/>
            <person name="Fargo D.C."/>
            <person name="Farman M.L."/>
            <person name="Gathman A.C."/>
            <person name="Goldberg J."/>
            <person name="Guigo R."/>
            <person name="Hoegger P.J."/>
            <person name="Hooker J.B."/>
            <person name="Huggins A."/>
            <person name="James T.Y."/>
            <person name="Kamada T."/>
            <person name="Kilaru S."/>
            <person name="Kodira C."/>
            <person name="Kues U."/>
            <person name="Kupfer D."/>
            <person name="Kwan H.S."/>
            <person name="Lomsadze A."/>
            <person name="Li W."/>
            <person name="Lilly W.W."/>
            <person name="Ma L.J."/>
            <person name="Mackey A.J."/>
            <person name="Manning G."/>
            <person name="Martin F."/>
            <person name="Muraguchi H."/>
            <person name="Natvig D.O."/>
            <person name="Palmerini H."/>
            <person name="Ramesh M.A."/>
            <person name="Rehmeyer C.J."/>
            <person name="Roe B.A."/>
            <person name="Shenoy N."/>
            <person name="Stanke M."/>
            <person name="Ter-Hovhannisyan V."/>
            <person name="Tunlid A."/>
            <person name="Velagapudi R."/>
            <person name="Vision T.J."/>
            <person name="Zeng Q."/>
            <person name="Zolan M.E."/>
            <person name="Pukkila P.J."/>
        </authorList>
    </citation>
    <scope>NUCLEOTIDE SEQUENCE [LARGE SCALE GENOMIC DNA]</scope>
    <source>
        <strain evidence="3">Okayama-7 / 130 / ATCC MYA-4618 / FGSC 9003</strain>
    </source>
</reference>
<dbReference type="Proteomes" id="UP000001861">
    <property type="component" value="Unassembled WGS sequence"/>
</dbReference>
<evidence type="ECO:0000313" key="3">
    <source>
        <dbReference type="Proteomes" id="UP000001861"/>
    </source>
</evidence>
<feature type="domain" description="Hemerythrin-like" evidence="1">
    <location>
        <begin position="35"/>
        <end position="153"/>
    </location>
</feature>
<dbReference type="PANTHER" id="PTHR35585">
    <property type="entry name" value="HHE DOMAIN PROTEIN (AFU_ORTHOLOGUE AFUA_4G00730)"/>
    <property type="match status" value="1"/>
</dbReference>
<dbReference type="GeneID" id="6008787"/>